<dbReference type="AlphaFoldDB" id="A0A8S1K9W5"/>
<accession>A0A8S1K9W5</accession>
<gene>
    <name evidence="1" type="ORF">PSON_ATCC_30995.1.T0040150</name>
</gene>
<keyword evidence="2" id="KW-1185">Reference proteome</keyword>
<dbReference type="OrthoDB" id="289713at2759"/>
<protein>
    <submittedName>
        <fullName evidence="1">Uncharacterized protein</fullName>
    </submittedName>
</protein>
<dbReference type="Proteomes" id="UP000692954">
    <property type="component" value="Unassembled WGS sequence"/>
</dbReference>
<dbReference type="PANTHER" id="PTHR14374:SF0">
    <property type="entry name" value="TRAFFICKING PROTEIN PARTICLE COMPLEX SUBUNIT 11"/>
    <property type="match status" value="1"/>
</dbReference>
<proteinExistence type="predicted"/>
<evidence type="ECO:0000313" key="1">
    <source>
        <dbReference type="EMBL" id="CAD8049462.1"/>
    </source>
</evidence>
<evidence type="ECO:0000313" key="2">
    <source>
        <dbReference type="Proteomes" id="UP000692954"/>
    </source>
</evidence>
<sequence>MDLITTNKSIICILGEYKDKLKSQLQNYEGGMHQFNIMLELDYKKKSHQGGGIFKLSWLHKLKTFPSVVVWIYDISEPEKQDKLLENYNLLKQTISLTKTFQPKIIIIFTGKNIGGFDSTYLKKDIDLRKVFAFELETISNQLRRIKKMIVDDSSAFYQELFNKYKSETSKLQKTDLSDQKLIFEIKKTLISEIENNSKKALKHMQTSYEIVTQLAAKRKDNLNFTDDNSFYTSYELIQQAEEYREIADQLRFKLFRNLEHQDVIQQFEIHFKTFKNLVFYRLFEIQEYLWRVKIFVAIIKFIEQKIMVTNYTVVYNYFQATLLSYIKLMQINEMFQDLQIQQLNFLISKQEPEYLGRSNYQIREKESEQPIDIKSDQKLFYYQHIINYRKNEINLAPNVQFIFDIWKQYSENSQLQINYANVYFKYLQIIITHDFELKSKIVDQLIYFGLIDEYKNILQLEAQQAELTKQIQLYGEILMYEHDKIHDIKKLSHQLNKKLDILIPANTFISISKLESDEENIHLKIDMNIPQQILDMLENGVIISKNNQIEFIATNHITIKTDQNIEKPVQIQLYGKYLDKLQIKIIAQDVELYSNKYKVGFLSKYKRDPPIITFKQDFAYINELNEIEVELSYQTELELMNFTQNKNDLLKFKENNNNIINSRQFTLLITDSNIHDRVIGFKIQGEEYFKKIKFIFPFTYFIKIKQLSSVYQNAQNRNRGTLSVFSKCAIQLEVQEINYIETEFKPLVDLDFYNKNKLNVIFMTRDQTNYTNFGQFRIKYQRNQMNYEAVIDVNNVQVVSYLQNVEILSPPTCNAQKTFEIVVKLKTREPQNYFIQLKDQEKKSFFIMGKIKQMKYIEDEASFTYLLFPIELGKCNLPGIQIEIRQANNPSQLVFDSSGMKSILILP</sequence>
<comment type="caution">
    <text evidence="1">The sequence shown here is derived from an EMBL/GenBank/DDBJ whole genome shotgun (WGS) entry which is preliminary data.</text>
</comment>
<dbReference type="EMBL" id="CAJJDN010000004">
    <property type="protein sequence ID" value="CAD8049462.1"/>
    <property type="molecule type" value="Genomic_DNA"/>
</dbReference>
<name>A0A8S1K9W5_9CILI</name>
<organism evidence="1 2">
    <name type="scientific">Paramecium sonneborni</name>
    <dbReference type="NCBI Taxonomy" id="65129"/>
    <lineage>
        <taxon>Eukaryota</taxon>
        <taxon>Sar</taxon>
        <taxon>Alveolata</taxon>
        <taxon>Ciliophora</taxon>
        <taxon>Intramacronucleata</taxon>
        <taxon>Oligohymenophorea</taxon>
        <taxon>Peniculida</taxon>
        <taxon>Parameciidae</taxon>
        <taxon>Paramecium</taxon>
    </lineage>
</organism>
<dbReference type="PANTHER" id="PTHR14374">
    <property type="entry name" value="FOIE GRAS"/>
    <property type="match status" value="1"/>
</dbReference>
<reference evidence="1" key="1">
    <citation type="submission" date="2021-01" db="EMBL/GenBank/DDBJ databases">
        <authorList>
            <consortium name="Genoscope - CEA"/>
            <person name="William W."/>
        </authorList>
    </citation>
    <scope>NUCLEOTIDE SEQUENCE</scope>
</reference>